<dbReference type="Gramene" id="AUR62032775-RA">
    <property type="protein sequence ID" value="AUR62032775-RA:cds"/>
    <property type="gene ID" value="AUR62032775"/>
</dbReference>
<dbReference type="Proteomes" id="UP000596660">
    <property type="component" value="Unplaced"/>
</dbReference>
<dbReference type="PROSITE" id="PS50076">
    <property type="entry name" value="DNAJ_2"/>
    <property type="match status" value="1"/>
</dbReference>
<feature type="transmembrane region" description="Helical" evidence="2">
    <location>
        <begin position="246"/>
        <end position="263"/>
    </location>
</feature>
<sequence length="562" mass="62837">MARRGNQPKRGIDQTSSKSKKKDPDVKGFVDELLSGEHLKSPLTDCASRTSAAGDGGKKNKKSKNVSKKGELKVDGVAFGSSVPDNSVSGESMEKLSRDFNTSHVSNGSSGNHDGADNHSVNGSFIAGRTDKLEIFRMMVLENLRHYALSILRISRGWLERQQPVFAAVVRNVYRVLAFPSRQHSAPCVNGLVGLCFSWHGLLSADGNNFLLFYPVVQHTFRHCNDWDVQVSIGVGLAFILSRERISLSVLTVYSVYCAWAYVGWLGVLLGFNLSFISSDALIYFLKNNIDERKSKSSDRADGVQGDRSFFNGEAQFQYPDVGSGKSMDRNAGVASTSGADSEITSEDEVVRLLNCTDHYSALGLSRYQQVDESVLKKEYRKKAMLVHPDKNMGNEKAAEAFKKLQNAYEVLLDSLKRKAYDDELRKEELLSYFCRFQRSSQKSGRHGFFPNGFARSEGDGKDPLGEARRIACKKCGSFHIWLQTKKSKLKARWCQDCEELHQAKDGDGWVEQSSQPLLFGILRKVDVPVAYVCADGRVYDATEWYICQEENFNFLFPAMML</sequence>
<reference evidence="4" key="2">
    <citation type="submission" date="2021-03" db="UniProtKB">
        <authorList>
            <consortium name="EnsemblPlants"/>
        </authorList>
    </citation>
    <scope>IDENTIFICATION</scope>
</reference>
<organism evidence="4 5">
    <name type="scientific">Chenopodium quinoa</name>
    <name type="common">Quinoa</name>
    <dbReference type="NCBI Taxonomy" id="63459"/>
    <lineage>
        <taxon>Eukaryota</taxon>
        <taxon>Viridiplantae</taxon>
        <taxon>Streptophyta</taxon>
        <taxon>Embryophyta</taxon>
        <taxon>Tracheophyta</taxon>
        <taxon>Spermatophyta</taxon>
        <taxon>Magnoliopsida</taxon>
        <taxon>eudicotyledons</taxon>
        <taxon>Gunneridae</taxon>
        <taxon>Pentapetalae</taxon>
        <taxon>Caryophyllales</taxon>
        <taxon>Chenopodiaceae</taxon>
        <taxon>Chenopodioideae</taxon>
        <taxon>Atripliceae</taxon>
        <taxon>Chenopodium</taxon>
    </lineage>
</organism>
<dbReference type="PANTHER" id="PTHR45270:SF4">
    <property type="entry name" value="CHAPERONE DNAJ-DOMAIN SUPERFAMILY PROTEIN"/>
    <property type="match status" value="1"/>
</dbReference>
<reference evidence="4" key="1">
    <citation type="journal article" date="2017" name="Nature">
        <title>The genome of Chenopodium quinoa.</title>
        <authorList>
            <person name="Jarvis D.E."/>
            <person name="Ho Y.S."/>
            <person name="Lightfoot D.J."/>
            <person name="Schmoeckel S.M."/>
            <person name="Li B."/>
            <person name="Borm T.J.A."/>
            <person name="Ohyanagi H."/>
            <person name="Mineta K."/>
            <person name="Michell C.T."/>
            <person name="Saber N."/>
            <person name="Kharbatia N.M."/>
            <person name="Rupper R.R."/>
            <person name="Sharp A.R."/>
            <person name="Dally N."/>
            <person name="Boughton B.A."/>
            <person name="Woo Y.H."/>
            <person name="Gao G."/>
            <person name="Schijlen E.G.W.M."/>
            <person name="Guo X."/>
            <person name="Momin A.A."/>
            <person name="Negrao S."/>
            <person name="Al-Babili S."/>
            <person name="Gehring C."/>
            <person name="Roessner U."/>
            <person name="Jung C."/>
            <person name="Murphy K."/>
            <person name="Arold S.T."/>
            <person name="Gojobori T."/>
            <person name="van der Linden C.G."/>
            <person name="van Loo E.N."/>
            <person name="Jellen E.N."/>
            <person name="Maughan P.J."/>
            <person name="Tester M."/>
        </authorList>
    </citation>
    <scope>NUCLEOTIDE SEQUENCE [LARGE SCALE GENOMIC DNA]</scope>
    <source>
        <strain evidence="4">cv. PI 614886</strain>
    </source>
</reference>
<dbReference type="Pfam" id="PF14901">
    <property type="entry name" value="Jiv90"/>
    <property type="match status" value="1"/>
</dbReference>
<dbReference type="Pfam" id="PF00226">
    <property type="entry name" value="DnaJ"/>
    <property type="match status" value="1"/>
</dbReference>
<evidence type="ECO:0000256" key="1">
    <source>
        <dbReference type="SAM" id="MobiDB-lite"/>
    </source>
</evidence>
<dbReference type="InterPro" id="IPR018253">
    <property type="entry name" value="DnaJ_domain_CS"/>
</dbReference>
<feature type="domain" description="J" evidence="3">
    <location>
        <begin position="358"/>
        <end position="425"/>
    </location>
</feature>
<name>A0A803MNC4_CHEQI</name>
<dbReference type="PRINTS" id="PR00625">
    <property type="entry name" value="JDOMAIN"/>
</dbReference>
<keyword evidence="2" id="KW-0472">Membrane</keyword>
<keyword evidence="5" id="KW-1185">Reference proteome</keyword>
<dbReference type="SMART" id="SM00271">
    <property type="entry name" value="DnaJ"/>
    <property type="match status" value="1"/>
</dbReference>
<evidence type="ECO:0000256" key="2">
    <source>
        <dbReference type="SAM" id="Phobius"/>
    </source>
</evidence>
<dbReference type="PROSITE" id="PS00636">
    <property type="entry name" value="DNAJ_1"/>
    <property type="match status" value="1"/>
</dbReference>
<proteinExistence type="predicted"/>
<dbReference type="EnsemblPlants" id="AUR62032775-RA">
    <property type="protein sequence ID" value="AUR62032775-RA:cds"/>
    <property type="gene ID" value="AUR62032775"/>
</dbReference>
<evidence type="ECO:0000259" key="3">
    <source>
        <dbReference type="PROSITE" id="PS50076"/>
    </source>
</evidence>
<dbReference type="InterPro" id="IPR032843">
    <property type="entry name" value="Jiv"/>
</dbReference>
<feature type="compositionally biased region" description="Basic and acidic residues" evidence="1">
    <location>
        <begin position="22"/>
        <end position="40"/>
    </location>
</feature>
<dbReference type="CDD" id="cd06257">
    <property type="entry name" value="DnaJ"/>
    <property type="match status" value="1"/>
</dbReference>
<dbReference type="PANTHER" id="PTHR45270">
    <property type="entry name" value="OS03G0832900 PROTEIN"/>
    <property type="match status" value="1"/>
</dbReference>
<dbReference type="AlphaFoldDB" id="A0A803MNC4"/>
<accession>A0A803MNC4</accession>
<dbReference type="InterPro" id="IPR001623">
    <property type="entry name" value="DnaJ_domain"/>
</dbReference>
<dbReference type="Gene3D" id="1.10.287.110">
    <property type="entry name" value="DnaJ domain"/>
    <property type="match status" value="1"/>
</dbReference>
<keyword evidence="2" id="KW-0812">Transmembrane</keyword>
<protein>
    <recommendedName>
        <fullName evidence="3">J domain-containing protein</fullName>
    </recommendedName>
</protein>
<evidence type="ECO:0000313" key="5">
    <source>
        <dbReference type="Proteomes" id="UP000596660"/>
    </source>
</evidence>
<dbReference type="InterPro" id="IPR036869">
    <property type="entry name" value="J_dom_sf"/>
</dbReference>
<keyword evidence="2" id="KW-1133">Transmembrane helix</keyword>
<feature type="region of interest" description="Disordered" evidence="1">
    <location>
        <begin position="1"/>
        <end position="69"/>
    </location>
</feature>
<dbReference type="SUPFAM" id="SSF46565">
    <property type="entry name" value="Chaperone J-domain"/>
    <property type="match status" value="1"/>
</dbReference>
<evidence type="ECO:0000313" key="4">
    <source>
        <dbReference type="EnsemblPlants" id="AUR62032775-RA:cds"/>
    </source>
</evidence>